<evidence type="ECO:0000313" key="11">
    <source>
        <dbReference type="EMBL" id="PTN01433.1"/>
    </source>
</evidence>
<evidence type="ECO:0000256" key="8">
    <source>
        <dbReference type="ARBA" id="ARBA00038436"/>
    </source>
</evidence>
<comment type="subunit">
    <text evidence="9">The complex comprises the extracytoplasmic solute receptor protein and the two transmembrane proteins.</text>
</comment>
<gene>
    <name evidence="11" type="ORF">C8N32_11342</name>
</gene>
<dbReference type="AlphaFoldDB" id="A0A2T5BQJ8"/>
<dbReference type="RefSeq" id="WP_242509575.1">
    <property type="nucleotide sequence ID" value="NZ_NHSI01000056.1"/>
</dbReference>
<evidence type="ECO:0000256" key="6">
    <source>
        <dbReference type="ARBA" id="ARBA00022989"/>
    </source>
</evidence>
<evidence type="ECO:0000259" key="10">
    <source>
        <dbReference type="Pfam" id="PF04290"/>
    </source>
</evidence>
<comment type="similarity">
    <text evidence="8 9">Belongs to the TRAP transporter small permease family.</text>
</comment>
<feature type="domain" description="Tripartite ATP-independent periplasmic transporters DctQ component" evidence="10">
    <location>
        <begin position="31"/>
        <end position="161"/>
    </location>
</feature>
<dbReference type="PANTHER" id="PTHR35011">
    <property type="entry name" value="2,3-DIKETO-L-GULONATE TRAP TRANSPORTER SMALL PERMEASE PROTEIN YIAM"/>
    <property type="match status" value="1"/>
</dbReference>
<keyword evidence="4 9" id="KW-0997">Cell inner membrane</keyword>
<evidence type="ECO:0000256" key="4">
    <source>
        <dbReference type="ARBA" id="ARBA00022519"/>
    </source>
</evidence>
<comment type="subcellular location">
    <subcellularLocation>
        <location evidence="1 9">Cell inner membrane</location>
        <topology evidence="1 9">Multi-pass membrane protein</topology>
    </subcellularLocation>
</comment>
<dbReference type="EMBL" id="QAAA01000013">
    <property type="protein sequence ID" value="PTN01433.1"/>
    <property type="molecule type" value="Genomic_DNA"/>
</dbReference>
<evidence type="ECO:0000256" key="1">
    <source>
        <dbReference type="ARBA" id="ARBA00004429"/>
    </source>
</evidence>
<proteinExistence type="inferred from homology"/>
<keyword evidence="3" id="KW-1003">Cell membrane</keyword>
<name>A0A2T5BQJ8_9RHOB</name>
<protein>
    <recommendedName>
        <fullName evidence="9">TRAP transporter small permease protein</fullName>
    </recommendedName>
</protein>
<evidence type="ECO:0000256" key="3">
    <source>
        <dbReference type="ARBA" id="ARBA00022475"/>
    </source>
</evidence>
<dbReference type="PANTHER" id="PTHR35011:SF4">
    <property type="entry name" value="SLL1102 PROTEIN"/>
    <property type="match status" value="1"/>
</dbReference>
<dbReference type="Proteomes" id="UP000243859">
    <property type="component" value="Unassembled WGS sequence"/>
</dbReference>
<dbReference type="Pfam" id="PF04290">
    <property type="entry name" value="DctQ"/>
    <property type="match status" value="1"/>
</dbReference>
<feature type="transmembrane region" description="Helical" evidence="9">
    <location>
        <begin position="20"/>
        <end position="42"/>
    </location>
</feature>
<dbReference type="InterPro" id="IPR055348">
    <property type="entry name" value="DctQ"/>
</dbReference>
<feature type="transmembrane region" description="Helical" evidence="9">
    <location>
        <begin position="93"/>
        <end position="115"/>
    </location>
</feature>
<keyword evidence="2 9" id="KW-0813">Transport</keyword>
<keyword evidence="5 9" id="KW-0812">Transmembrane</keyword>
<evidence type="ECO:0000256" key="9">
    <source>
        <dbReference type="RuleBase" id="RU369079"/>
    </source>
</evidence>
<comment type="caution">
    <text evidence="9">Lacks conserved residue(s) required for the propagation of feature annotation.</text>
</comment>
<feature type="transmembrane region" description="Helical" evidence="9">
    <location>
        <begin position="54"/>
        <end position="72"/>
    </location>
</feature>
<evidence type="ECO:0000256" key="7">
    <source>
        <dbReference type="ARBA" id="ARBA00023136"/>
    </source>
</evidence>
<comment type="function">
    <text evidence="9">Part of the tripartite ATP-independent periplasmic (TRAP) transport system.</text>
</comment>
<keyword evidence="7 9" id="KW-0472">Membrane</keyword>
<dbReference type="GO" id="GO:0022857">
    <property type="term" value="F:transmembrane transporter activity"/>
    <property type="evidence" value="ECO:0007669"/>
    <property type="project" value="UniProtKB-UniRule"/>
</dbReference>
<keyword evidence="6 9" id="KW-1133">Transmembrane helix</keyword>
<organism evidence="11 12">
    <name type="scientific">Rhodovulum imhoffii</name>
    <dbReference type="NCBI Taxonomy" id="365340"/>
    <lineage>
        <taxon>Bacteria</taxon>
        <taxon>Pseudomonadati</taxon>
        <taxon>Pseudomonadota</taxon>
        <taxon>Alphaproteobacteria</taxon>
        <taxon>Rhodobacterales</taxon>
        <taxon>Paracoccaceae</taxon>
        <taxon>Rhodovulum</taxon>
    </lineage>
</organism>
<dbReference type="InterPro" id="IPR007387">
    <property type="entry name" value="TRAP_DctQ"/>
</dbReference>
<keyword evidence="12" id="KW-1185">Reference proteome</keyword>
<evidence type="ECO:0000256" key="5">
    <source>
        <dbReference type="ARBA" id="ARBA00022692"/>
    </source>
</evidence>
<sequence length="172" mass="18320">MSGLISGYLALARWLDKLSLAICVTAGMFLTGATLLIVVLRYGYGAGFIQLQDAAAYAFTVLLAFSLPVTLARGGHVRVEVLSERMPSGYVRVADTGALILFLIPVFALMLYAYWPDLRYAWSIREASLETGGLGGLYLVKTTLPVSAALMIVQGVAAVVSSQVQKKGEAGL</sequence>
<evidence type="ECO:0000256" key="2">
    <source>
        <dbReference type="ARBA" id="ARBA00022448"/>
    </source>
</evidence>
<evidence type="ECO:0000313" key="12">
    <source>
        <dbReference type="Proteomes" id="UP000243859"/>
    </source>
</evidence>
<reference evidence="11 12" key="1">
    <citation type="submission" date="2018-04" db="EMBL/GenBank/DDBJ databases">
        <title>Genomic Encyclopedia of Archaeal and Bacterial Type Strains, Phase II (KMG-II): from individual species to whole genera.</title>
        <authorList>
            <person name="Goeker M."/>
        </authorList>
    </citation>
    <scope>NUCLEOTIDE SEQUENCE [LARGE SCALE GENOMIC DNA]</scope>
    <source>
        <strain evidence="11 12">DSM 18064</strain>
    </source>
</reference>
<dbReference type="GO" id="GO:0005886">
    <property type="term" value="C:plasma membrane"/>
    <property type="evidence" value="ECO:0007669"/>
    <property type="project" value="UniProtKB-SubCell"/>
</dbReference>
<accession>A0A2T5BQJ8</accession>
<comment type="caution">
    <text evidence="11">The sequence shown here is derived from an EMBL/GenBank/DDBJ whole genome shotgun (WGS) entry which is preliminary data.</text>
</comment>